<proteinExistence type="predicted"/>
<feature type="signal peptide" evidence="2">
    <location>
        <begin position="1"/>
        <end position="20"/>
    </location>
</feature>
<feature type="compositionally biased region" description="Basic and acidic residues" evidence="1">
    <location>
        <begin position="168"/>
        <end position="185"/>
    </location>
</feature>
<feature type="compositionally biased region" description="Pro residues" evidence="1">
    <location>
        <begin position="130"/>
        <end position="149"/>
    </location>
</feature>
<feature type="compositionally biased region" description="Pro residues" evidence="1">
    <location>
        <begin position="278"/>
        <end position="295"/>
    </location>
</feature>
<sequence length="302" mass="34105">MGLVLKILVLHSFFISLCDVRTLSVYDNLNANASFGINCSETLDKFVTNVDYTVEDFTDYTQDEEEPKYAPDVPKSRHPRSIRRVLSWVGRGFNKVFNSPYIYNFYPIINYSVGKIMQHLPFINNSPSNPSGPPGPPSSDYPQPSPSQPNPQQLQQQQQMQQEYEEETEKKQREMQMKQEEAEEKAKRAAEEKKLINERAKKLAAKYVELYFAKQTSPVPSFPTVYNQMGPANFVPGDAPFNEPAAQAPVYNPPVYDQAYPQPNYPAAYPAVDTPLAGPDPIPPVYNPAPPPPVQPVNYVNE</sequence>
<evidence type="ECO:0000313" key="3">
    <source>
        <dbReference type="EMBL" id="CAG6628127.1"/>
    </source>
</evidence>
<accession>A0A8D8VLG2</accession>
<reference evidence="3" key="1">
    <citation type="submission" date="2021-05" db="EMBL/GenBank/DDBJ databases">
        <authorList>
            <person name="Alioto T."/>
            <person name="Alioto T."/>
            <person name="Gomez Garrido J."/>
        </authorList>
    </citation>
    <scope>NUCLEOTIDE SEQUENCE</scope>
</reference>
<feature type="compositionally biased region" description="Low complexity" evidence="1">
    <location>
        <begin position="150"/>
        <end position="162"/>
    </location>
</feature>
<evidence type="ECO:0000256" key="2">
    <source>
        <dbReference type="SAM" id="SignalP"/>
    </source>
</evidence>
<evidence type="ECO:0000256" key="1">
    <source>
        <dbReference type="SAM" id="MobiDB-lite"/>
    </source>
</evidence>
<organism evidence="3">
    <name type="scientific">Cacopsylla melanoneura</name>
    <dbReference type="NCBI Taxonomy" id="428564"/>
    <lineage>
        <taxon>Eukaryota</taxon>
        <taxon>Metazoa</taxon>
        <taxon>Ecdysozoa</taxon>
        <taxon>Arthropoda</taxon>
        <taxon>Hexapoda</taxon>
        <taxon>Insecta</taxon>
        <taxon>Pterygota</taxon>
        <taxon>Neoptera</taxon>
        <taxon>Paraneoptera</taxon>
        <taxon>Hemiptera</taxon>
        <taxon>Sternorrhyncha</taxon>
        <taxon>Psylloidea</taxon>
        <taxon>Psyllidae</taxon>
        <taxon>Psyllinae</taxon>
        <taxon>Cacopsylla</taxon>
    </lineage>
</organism>
<dbReference type="EMBL" id="HBUF01243017">
    <property type="protein sequence ID" value="CAG6677601.1"/>
    <property type="molecule type" value="Transcribed_RNA"/>
</dbReference>
<name>A0A8D8VLG2_9HEMI</name>
<protein>
    <submittedName>
        <fullName evidence="3">Uncharacterized protein</fullName>
    </submittedName>
</protein>
<dbReference type="EMBL" id="HBUF01067420">
    <property type="protein sequence ID" value="CAG6628127.1"/>
    <property type="molecule type" value="Transcribed_RNA"/>
</dbReference>
<dbReference type="AlphaFoldDB" id="A0A8D8VLG2"/>
<feature type="chain" id="PRO_5035703723" evidence="2">
    <location>
        <begin position="21"/>
        <end position="302"/>
    </location>
</feature>
<feature type="region of interest" description="Disordered" evidence="1">
    <location>
        <begin position="124"/>
        <end position="185"/>
    </location>
</feature>
<dbReference type="EMBL" id="HBUF01243016">
    <property type="protein sequence ID" value="CAG6677600.1"/>
    <property type="molecule type" value="Transcribed_RNA"/>
</dbReference>
<feature type="region of interest" description="Disordered" evidence="1">
    <location>
        <begin position="271"/>
        <end position="302"/>
    </location>
</feature>
<keyword evidence="2" id="KW-0732">Signal</keyword>